<accession>A0A1E5RX20</accession>
<gene>
    <name evidence="5" type="ORF">AWRI3578_g374</name>
</gene>
<dbReference type="Gene3D" id="1.20.5.170">
    <property type="match status" value="1"/>
</dbReference>
<dbReference type="PROSITE" id="PS50217">
    <property type="entry name" value="BZIP"/>
    <property type="match status" value="1"/>
</dbReference>
<organism evidence="5 6">
    <name type="scientific">Hanseniaspora opuntiae</name>
    <dbReference type="NCBI Taxonomy" id="211096"/>
    <lineage>
        <taxon>Eukaryota</taxon>
        <taxon>Fungi</taxon>
        <taxon>Dikarya</taxon>
        <taxon>Ascomycota</taxon>
        <taxon>Saccharomycotina</taxon>
        <taxon>Saccharomycetes</taxon>
        <taxon>Saccharomycodales</taxon>
        <taxon>Saccharomycodaceae</taxon>
        <taxon>Hanseniaspora</taxon>
    </lineage>
</organism>
<dbReference type="PANTHER" id="PTHR40621:SF8">
    <property type="entry name" value="AP-1-LIKE TRANSCRIPTION FACTOR YAP3"/>
    <property type="match status" value="1"/>
</dbReference>
<keyword evidence="6" id="KW-1185">Reference proteome</keyword>
<dbReference type="GO" id="GO:0000976">
    <property type="term" value="F:transcription cis-regulatory region binding"/>
    <property type="evidence" value="ECO:0007669"/>
    <property type="project" value="InterPro"/>
</dbReference>
<dbReference type="AlphaFoldDB" id="A0A1E5RX20"/>
<protein>
    <submittedName>
        <fullName evidence="5">AP-1-like transcription factor</fullName>
    </submittedName>
</protein>
<dbReference type="OrthoDB" id="4940293at2759"/>
<comment type="subcellular location">
    <subcellularLocation>
        <location evidence="1">Nucleus</location>
    </subcellularLocation>
</comment>
<dbReference type="Proteomes" id="UP000095605">
    <property type="component" value="Unassembled WGS sequence"/>
</dbReference>
<dbReference type="GO" id="GO:0090575">
    <property type="term" value="C:RNA polymerase II transcription regulator complex"/>
    <property type="evidence" value="ECO:0007669"/>
    <property type="project" value="TreeGrafter"/>
</dbReference>
<evidence type="ECO:0000256" key="1">
    <source>
        <dbReference type="ARBA" id="ARBA00004123"/>
    </source>
</evidence>
<dbReference type="SMART" id="SM00338">
    <property type="entry name" value="BRLZ"/>
    <property type="match status" value="1"/>
</dbReference>
<evidence type="ECO:0000313" key="5">
    <source>
        <dbReference type="EMBL" id="OEJ91492.1"/>
    </source>
</evidence>
<dbReference type="EMBL" id="LPNL01000002">
    <property type="protein sequence ID" value="OEJ91492.1"/>
    <property type="molecule type" value="Genomic_DNA"/>
</dbReference>
<name>A0A1E5RX20_9ASCO</name>
<dbReference type="InterPro" id="IPR046347">
    <property type="entry name" value="bZIP_sf"/>
</dbReference>
<dbReference type="InterPro" id="IPR050936">
    <property type="entry name" value="AP-1-like"/>
</dbReference>
<feature type="region of interest" description="Disordered" evidence="3">
    <location>
        <begin position="99"/>
        <end position="135"/>
    </location>
</feature>
<sequence length="313" mass="36710">MDQYGNHNGYQYYLKNNEEIFDLLNNDDLLRKNVNLDTSERGMHPALQENLKTNEFESVPINSYESEFAIQAKGNNNFLDPSNISNSYNSEINIKQEFNHNPEIGTYEKSSTKDISDSFNNDQPLNDDERKKRINREAQRAFRRRKEEKLKEMEQKWMDSENDKKQLLKQIEELKKTTYEMSIENKELQKKNLTSSSDYKNMSSTSSISHSPNYNFPNKAEYVQYIYAGSPHEAYLTQIKDIKYLTDEGEAMTVSKTWDYLFRKLQEKELEGYTFDTWQIMSLMKGHEVCHGSGAAYMKSFVDSLINANVKEL</sequence>
<feature type="domain" description="BZIP" evidence="4">
    <location>
        <begin position="129"/>
        <end position="188"/>
    </location>
</feature>
<dbReference type="SUPFAM" id="SSF57959">
    <property type="entry name" value="Leucine zipper domain"/>
    <property type="match status" value="1"/>
</dbReference>
<dbReference type="CDD" id="cd14688">
    <property type="entry name" value="bZIP_YAP"/>
    <property type="match status" value="1"/>
</dbReference>
<dbReference type="PANTHER" id="PTHR40621">
    <property type="entry name" value="TRANSCRIPTION FACTOR KAPC-RELATED"/>
    <property type="match status" value="1"/>
</dbReference>
<keyword evidence="2" id="KW-0539">Nucleus</keyword>
<evidence type="ECO:0000256" key="3">
    <source>
        <dbReference type="SAM" id="MobiDB-lite"/>
    </source>
</evidence>
<proteinExistence type="predicted"/>
<evidence type="ECO:0000256" key="2">
    <source>
        <dbReference type="ARBA" id="ARBA00023242"/>
    </source>
</evidence>
<dbReference type="GO" id="GO:0001228">
    <property type="term" value="F:DNA-binding transcription activator activity, RNA polymerase II-specific"/>
    <property type="evidence" value="ECO:0007669"/>
    <property type="project" value="TreeGrafter"/>
</dbReference>
<evidence type="ECO:0000313" key="6">
    <source>
        <dbReference type="Proteomes" id="UP000095605"/>
    </source>
</evidence>
<reference evidence="6" key="1">
    <citation type="journal article" date="2016" name="Genome Announc.">
        <title>Genome sequences of three species of Hanseniaspora isolated from spontaneous wine fermentations.</title>
        <authorList>
            <person name="Sternes P.R."/>
            <person name="Lee D."/>
            <person name="Kutyna D.R."/>
            <person name="Borneman A.R."/>
        </authorList>
    </citation>
    <scope>NUCLEOTIDE SEQUENCE [LARGE SCALE GENOMIC DNA]</scope>
    <source>
        <strain evidence="6">AWRI3578</strain>
    </source>
</reference>
<evidence type="ECO:0000259" key="4">
    <source>
        <dbReference type="PROSITE" id="PS50217"/>
    </source>
</evidence>
<dbReference type="InterPro" id="IPR004827">
    <property type="entry name" value="bZIP"/>
</dbReference>
<comment type="caution">
    <text evidence="5">The sequence shown here is derived from an EMBL/GenBank/DDBJ whole genome shotgun (WGS) entry which is preliminary data.</text>
</comment>